<dbReference type="EMBL" id="JACXVP010000005">
    <property type="protein sequence ID" value="KAG5606741.1"/>
    <property type="molecule type" value="Genomic_DNA"/>
</dbReference>
<feature type="transmembrane region" description="Helical" evidence="1">
    <location>
        <begin position="37"/>
        <end position="60"/>
    </location>
</feature>
<accession>A0A9J5Z3G5</accession>
<keyword evidence="1" id="KW-0472">Membrane</keyword>
<evidence type="ECO:0000313" key="3">
    <source>
        <dbReference type="Proteomes" id="UP000824120"/>
    </source>
</evidence>
<keyword evidence="1" id="KW-1133">Transmembrane helix</keyword>
<comment type="caution">
    <text evidence="2">The sequence shown here is derived from an EMBL/GenBank/DDBJ whole genome shotgun (WGS) entry which is preliminary data.</text>
</comment>
<proteinExistence type="predicted"/>
<feature type="transmembrane region" description="Helical" evidence="1">
    <location>
        <begin position="6"/>
        <end position="25"/>
    </location>
</feature>
<reference evidence="2 3" key="1">
    <citation type="submission" date="2020-09" db="EMBL/GenBank/DDBJ databases">
        <title>De no assembly of potato wild relative species, Solanum commersonii.</title>
        <authorList>
            <person name="Cho K."/>
        </authorList>
    </citation>
    <scope>NUCLEOTIDE SEQUENCE [LARGE SCALE GENOMIC DNA]</scope>
    <source>
        <strain evidence="2">LZ3.2</strain>
        <tissue evidence="2">Leaf</tissue>
    </source>
</reference>
<gene>
    <name evidence="2" type="ORF">H5410_028233</name>
</gene>
<name>A0A9J5Z3G5_SOLCO</name>
<evidence type="ECO:0000256" key="1">
    <source>
        <dbReference type="SAM" id="Phobius"/>
    </source>
</evidence>
<protein>
    <submittedName>
        <fullName evidence="2">Uncharacterized protein</fullName>
    </submittedName>
</protein>
<keyword evidence="1" id="KW-0812">Transmembrane</keyword>
<evidence type="ECO:0000313" key="2">
    <source>
        <dbReference type="EMBL" id="KAG5606741.1"/>
    </source>
</evidence>
<dbReference type="AlphaFoldDB" id="A0A9J5Z3G5"/>
<keyword evidence="3" id="KW-1185">Reference proteome</keyword>
<organism evidence="2 3">
    <name type="scientific">Solanum commersonii</name>
    <name type="common">Commerson's wild potato</name>
    <name type="synonym">Commerson's nightshade</name>
    <dbReference type="NCBI Taxonomy" id="4109"/>
    <lineage>
        <taxon>Eukaryota</taxon>
        <taxon>Viridiplantae</taxon>
        <taxon>Streptophyta</taxon>
        <taxon>Embryophyta</taxon>
        <taxon>Tracheophyta</taxon>
        <taxon>Spermatophyta</taxon>
        <taxon>Magnoliopsida</taxon>
        <taxon>eudicotyledons</taxon>
        <taxon>Gunneridae</taxon>
        <taxon>Pentapetalae</taxon>
        <taxon>asterids</taxon>
        <taxon>lamiids</taxon>
        <taxon>Solanales</taxon>
        <taxon>Solanaceae</taxon>
        <taxon>Solanoideae</taxon>
        <taxon>Solaneae</taxon>
        <taxon>Solanum</taxon>
    </lineage>
</organism>
<dbReference type="Proteomes" id="UP000824120">
    <property type="component" value="Chromosome 5"/>
</dbReference>
<sequence>MRHLLLQVQGFYNLMSLLAGINCVYDEILQLMARTRDLWLIVKGISMIPLHPLLILFIIFPISQTICGARGKFSKFPEIY</sequence>